<reference evidence="9" key="4">
    <citation type="journal article" date="2015" name="G3 (Bethesda)">
        <title>Genome sequences of three phytopathogenic species of the Magnaporthaceae family of fungi.</title>
        <authorList>
            <person name="Okagaki L.H."/>
            <person name="Nunes C.C."/>
            <person name="Sailsbery J."/>
            <person name="Clay B."/>
            <person name="Brown D."/>
            <person name="John T."/>
            <person name="Oh Y."/>
            <person name="Young N."/>
            <person name="Fitzgerald M."/>
            <person name="Haas B.J."/>
            <person name="Zeng Q."/>
            <person name="Young S."/>
            <person name="Adiconis X."/>
            <person name="Fan L."/>
            <person name="Levin J.Z."/>
            <person name="Mitchell T.K."/>
            <person name="Okubara P.A."/>
            <person name="Farman M.L."/>
            <person name="Kohn L.M."/>
            <person name="Birren B."/>
            <person name="Ma L.-J."/>
            <person name="Dean R.A."/>
        </authorList>
    </citation>
    <scope>NUCLEOTIDE SEQUENCE</scope>
    <source>
        <strain evidence="9">R3-111a-1</strain>
    </source>
</reference>
<evidence type="ECO:0000256" key="2">
    <source>
        <dbReference type="ARBA" id="ARBA00012662"/>
    </source>
</evidence>
<evidence type="ECO:0000313" key="10">
    <source>
        <dbReference type="Proteomes" id="UP000006039"/>
    </source>
</evidence>
<dbReference type="EnsemblFungi" id="EJT70212">
    <property type="protein sequence ID" value="EJT70212"/>
    <property type="gene ID" value="GGTG_12385"/>
</dbReference>
<keyword evidence="3 6" id="KW-0732">Signal</keyword>
<dbReference type="GO" id="GO:0016139">
    <property type="term" value="P:glycoside catabolic process"/>
    <property type="evidence" value="ECO:0007669"/>
    <property type="project" value="TreeGrafter"/>
</dbReference>
<dbReference type="Pfam" id="PF01120">
    <property type="entry name" value="Alpha_L_fucos"/>
    <property type="match status" value="1"/>
</dbReference>
<sequence>MHSGWFKLGTVALFATGTAGASDKSAPLDLARLFNNKAFGQSPGEAAFDALNQSYQDPGFGSTTYVSQQTGIEYSFPGYTGPGANDNVICAGQKIDVSGDLPSFSVSFLVAGDLELASVSKNVTFAYSDGSTSLYELRTLSWFNLLTINRGEIVFPNRFTAKGVNHNTSHIFERTASLSPGKRLTSITLPSTTNTSESRLHVFAISLYKGSALSVQSVRPTQKWFGNDTQIVEVTVNNAGSECIAGKGLSITLEGGNFVTTRPGAIRRLCPGDQIMATVGIGMLSGTTGTAKTEVKVVIENSQNTTLSSTFGDIEVGLMEWTADLSSLEKHEAPEWFDDSKFGIFLHWGPYAVTGWGNSSPYESYAEWFWWYSTNHPQGDRSNFYGYRRDTFGEDWAYDDTFAKFTAENFDPKAMVDLVADAGAKYFVLTSKHHDGFAIFDTGETSNRSSIHHGPRRDLLGELFSAAAEHHPDMKRGAYFSLPEWFNPDFARYGFDQFDKALVPSTVSWPGGLARNPYTGALEPYTGHVPVSDFVADVMVPQMDILAHGYGIDIMWCDCGAANGTAEFAARWWNAARAANRQVAINSRCGLARAADFDTPEYQTFSSAQRRKWESNRGMDPYSYGYNRATRDDEYMNATAIVHTLVDIISKNGNFLLNIGPRADGTIVPRAAENLREAGSWIKRHGEAVYNTTYWFVQSQIVAEGAPDVRFTHGKDAFYVFFLERPRPGADGFVRVPAAVPALAGDSISLLGVEGGEKLDFKVEDGWSGKSLSIKVAEDLLAKEDLCWVFKIGYLA</sequence>
<feature type="chain" id="PRO_5015095355" description="alpha-L-fucosidase" evidence="6">
    <location>
        <begin position="21"/>
        <end position="796"/>
    </location>
</feature>
<name>J3PFW0_GAET3</name>
<comment type="similarity">
    <text evidence="1">Belongs to the glycosyl hydrolase 29 family.</text>
</comment>
<evidence type="ECO:0000259" key="7">
    <source>
        <dbReference type="Pfam" id="PF01120"/>
    </source>
</evidence>
<accession>J3PFW0</accession>
<evidence type="ECO:0000256" key="1">
    <source>
        <dbReference type="ARBA" id="ARBA00007951"/>
    </source>
</evidence>
<dbReference type="SMART" id="SM00812">
    <property type="entry name" value="Alpha_L_fucos"/>
    <property type="match status" value="1"/>
</dbReference>
<feature type="signal peptide" evidence="6">
    <location>
        <begin position="1"/>
        <end position="20"/>
    </location>
</feature>
<organism evidence="8">
    <name type="scientific">Gaeumannomyces tritici (strain R3-111a-1)</name>
    <name type="common">Wheat and barley take-all root rot fungus</name>
    <name type="synonym">Gaeumannomyces graminis var. tritici</name>
    <dbReference type="NCBI Taxonomy" id="644352"/>
    <lineage>
        <taxon>Eukaryota</taxon>
        <taxon>Fungi</taxon>
        <taxon>Dikarya</taxon>
        <taxon>Ascomycota</taxon>
        <taxon>Pezizomycotina</taxon>
        <taxon>Sordariomycetes</taxon>
        <taxon>Sordariomycetidae</taxon>
        <taxon>Magnaporthales</taxon>
        <taxon>Magnaporthaceae</taxon>
        <taxon>Gaeumannomyces</taxon>
    </lineage>
</organism>
<dbReference type="SUPFAM" id="SSF51445">
    <property type="entry name" value="(Trans)glycosidases"/>
    <property type="match status" value="1"/>
</dbReference>
<dbReference type="VEuPathDB" id="FungiDB:GGTG_12385"/>
<dbReference type="PANTHER" id="PTHR10030">
    <property type="entry name" value="ALPHA-L-FUCOSIDASE"/>
    <property type="match status" value="1"/>
</dbReference>
<evidence type="ECO:0000256" key="6">
    <source>
        <dbReference type="SAM" id="SignalP"/>
    </source>
</evidence>
<keyword evidence="10" id="KW-1185">Reference proteome</keyword>
<dbReference type="GO" id="GO:0004560">
    <property type="term" value="F:alpha-L-fucosidase activity"/>
    <property type="evidence" value="ECO:0007669"/>
    <property type="project" value="UniProtKB-EC"/>
</dbReference>
<protein>
    <recommendedName>
        <fullName evidence="2">alpha-L-fucosidase</fullName>
        <ecNumber evidence="2">3.2.1.51</ecNumber>
    </recommendedName>
</protein>
<evidence type="ECO:0000256" key="3">
    <source>
        <dbReference type="ARBA" id="ARBA00022729"/>
    </source>
</evidence>
<dbReference type="STRING" id="644352.J3PFW0"/>
<reference evidence="8" key="2">
    <citation type="submission" date="2010-07" db="EMBL/GenBank/DDBJ databases">
        <authorList>
            <consortium name="The Broad Institute Genome Sequencing Platform"/>
            <consortium name="Broad Institute Genome Sequencing Center for Infectious Disease"/>
            <person name="Ma L.-J."/>
            <person name="Dead R."/>
            <person name="Young S."/>
            <person name="Zeng Q."/>
            <person name="Koehrsen M."/>
            <person name="Alvarado L."/>
            <person name="Berlin A."/>
            <person name="Chapman S.B."/>
            <person name="Chen Z."/>
            <person name="Freedman E."/>
            <person name="Gellesch M."/>
            <person name="Goldberg J."/>
            <person name="Griggs A."/>
            <person name="Gujja S."/>
            <person name="Heilman E.R."/>
            <person name="Heiman D."/>
            <person name="Hepburn T."/>
            <person name="Howarth C."/>
            <person name="Jen D."/>
            <person name="Larson L."/>
            <person name="Mehta T."/>
            <person name="Neiman D."/>
            <person name="Pearson M."/>
            <person name="Roberts A."/>
            <person name="Saif S."/>
            <person name="Shea T."/>
            <person name="Shenoy N."/>
            <person name="Sisk P."/>
            <person name="Stolte C."/>
            <person name="Sykes S."/>
            <person name="Walk T."/>
            <person name="White J."/>
            <person name="Yandava C."/>
            <person name="Haas B."/>
            <person name="Nusbaum C."/>
            <person name="Birren B."/>
        </authorList>
    </citation>
    <scope>NUCLEOTIDE SEQUENCE</scope>
    <source>
        <strain evidence="8">R3-111a-1</strain>
    </source>
</reference>
<dbReference type="EMBL" id="GL385402">
    <property type="protein sequence ID" value="EJT70212.1"/>
    <property type="molecule type" value="Genomic_DNA"/>
</dbReference>
<dbReference type="Gene3D" id="3.20.20.80">
    <property type="entry name" value="Glycosidases"/>
    <property type="match status" value="1"/>
</dbReference>
<dbReference type="OrthoDB" id="6039950at2759"/>
<keyword evidence="4" id="KW-0378">Hydrolase</keyword>
<dbReference type="GO" id="GO:0006004">
    <property type="term" value="P:fucose metabolic process"/>
    <property type="evidence" value="ECO:0007669"/>
    <property type="project" value="TreeGrafter"/>
</dbReference>
<dbReference type="InterPro" id="IPR017853">
    <property type="entry name" value="GH"/>
</dbReference>
<evidence type="ECO:0000313" key="8">
    <source>
        <dbReference type="EMBL" id="EJT70212.1"/>
    </source>
</evidence>
<dbReference type="RefSeq" id="XP_009228546.1">
    <property type="nucleotide sequence ID" value="XM_009230282.1"/>
</dbReference>
<gene>
    <name evidence="9" type="primary">20352843</name>
    <name evidence="8" type="ORF">GGTG_12385</name>
</gene>
<keyword evidence="5" id="KW-0326">Glycosidase</keyword>
<reference evidence="10" key="1">
    <citation type="submission" date="2010-07" db="EMBL/GenBank/DDBJ databases">
        <title>The genome sequence of Gaeumannomyces graminis var. tritici strain R3-111a-1.</title>
        <authorList>
            <consortium name="The Broad Institute Genome Sequencing Platform"/>
            <person name="Ma L.-J."/>
            <person name="Dead R."/>
            <person name="Young S."/>
            <person name="Zeng Q."/>
            <person name="Koehrsen M."/>
            <person name="Alvarado L."/>
            <person name="Berlin A."/>
            <person name="Chapman S.B."/>
            <person name="Chen Z."/>
            <person name="Freedman E."/>
            <person name="Gellesch M."/>
            <person name="Goldberg J."/>
            <person name="Griggs A."/>
            <person name="Gujja S."/>
            <person name="Heilman E.R."/>
            <person name="Heiman D."/>
            <person name="Hepburn T."/>
            <person name="Howarth C."/>
            <person name="Jen D."/>
            <person name="Larson L."/>
            <person name="Mehta T."/>
            <person name="Neiman D."/>
            <person name="Pearson M."/>
            <person name="Roberts A."/>
            <person name="Saif S."/>
            <person name="Shea T."/>
            <person name="Shenoy N."/>
            <person name="Sisk P."/>
            <person name="Stolte C."/>
            <person name="Sykes S."/>
            <person name="Walk T."/>
            <person name="White J."/>
            <person name="Yandava C."/>
            <person name="Haas B."/>
            <person name="Nusbaum C."/>
            <person name="Birren B."/>
        </authorList>
    </citation>
    <scope>NUCLEOTIDE SEQUENCE [LARGE SCALE GENOMIC DNA]</scope>
    <source>
        <strain evidence="10">R3-111a-1</strain>
    </source>
</reference>
<dbReference type="HOGENOM" id="CLU_002934_4_1_1"/>
<reference evidence="9" key="5">
    <citation type="submission" date="2018-04" db="UniProtKB">
        <authorList>
            <consortium name="EnsemblFungi"/>
        </authorList>
    </citation>
    <scope>IDENTIFICATION</scope>
    <source>
        <strain evidence="9">R3-111a-1</strain>
    </source>
</reference>
<evidence type="ECO:0000313" key="9">
    <source>
        <dbReference type="EnsemblFungi" id="EJT70212"/>
    </source>
</evidence>
<feature type="domain" description="Glycoside hydrolase family 29 N-terminal" evidence="7">
    <location>
        <begin position="321"/>
        <end position="687"/>
    </location>
</feature>
<dbReference type="EC" id="3.2.1.51" evidence="2"/>
<evidence type="ECO:0000256" key="4">
    <source>
        <dbReference type="ARBA" id="ARBA00022801"/>
    </source>
</evidence>
<reference evidence="8" key="3">
    <citation type="submission" date="2010-09" db="EMBL/GenBank/DDBJ databases">
        <title>Annotation of Gaeumannomyces graminis var. tritici R3-111a-1.</title>
        <authorList>
            <consortium name="The Broad Institute Genome Sequencing Platform"/>
            <person name="Ma L.-J."/>
            <person name="Dead R."/>
            <person name="Young S.K."/>
            <person name="Zeng Q."/>
            <person name="Gargeya S."/>
            <person name="Fitzgerald M."/>
            <person name="Haas B."/>
            <person name="Abouelleil A."/>
            <person name="Alvarado L."/>
            <person name="Arachchi H.M."/>
            <person name="Berlin A."/>
            <person name="Brown A."/>
            <person name="Chapman S.B."/>
            <person name="Chen Z."/>
            <person name="Dunbar C."/>
            <person name="Freedman E."/>
            <person name="Gearin G."/>
            <person name="Gellesch M."/>
            <person name="Goldberg J."/>
            <person name="Griggs A."/>
            <person name="Gujja S."/>
            <person name="Heiman D."/>
            <person name="Howarth C."/>
            <person name="Larson L."/>
            <person name="Lui A."/>
            <person name="MacDonald P.J.P."/>
            <person name="Mehta T."/>
            <person name="Montmayeur A."/>
            <person name="Murphy C."/>
            <person name="Neiman D."/>
            <person name="Pearson M."/>
            <person name="Priest M."/>
            <person name="Roberts A."/>
            <person name="Saif S."/>
            <person name="Shea T."/>
            <person name="Shenoy N."/>
            <person name="Sisk P."/>
            <person name="Stolte C."/>
            <person name="Sykes S."/>
            <person name="Yandava C."/>
            <person name="Wortman J."/>
            <person name="Nusbaum C."/>
            <person name="Birren B."/>
        </authorList>
    </citation>
    <scope>NUCLEOTIDE SEQUENCE</scope>
    <source>
        <strain evidence="8">R3-111a-1</strain>
    </source>
</reference>
<dbReference type="Proteomes" id="UP000006039">
    <property type="component" value="Unassembled WGS sequence"/>
</dbReference>
<proteinExistence type="inferred from homology"/>
<dbReference type="AlphaFoldDB" id="J3PFW0"/>
<dbReference type="InterPro" id="IPR000933">
    <property type="entry name" value="Glyco_hydro_29"/>
</dbReference>
<dbReference type="GeneID" id="20352843"/>
<dbReference type="PANTHER" id="PTHR10030:SF37">
    <property type="entry name" value="ALPHA-L-FUCOSIDASE-RELATED"/>
    <property type="match status" value="1"/>
</dbReference>
<dbReference type="InterPro" id="IPR057739">
    <property type="entry name" value="Glyco_hydro_29_N"/>
</dbReference>
<evidence type="ECO:0000256" key="5">
    <source>
        <dbReference type="ARBA" id="ARBA00023295"/>
    </source>
</evidence>
<dbReference type="eggNOG" id="KOG3340">
    <property type="taxonomic scope" value="Eukaryota"/>
</dbReference>